<reference evidence="2 3" key="1">
    <citation type="journal article" date="2019" name="Sci. Rep.">
        <title>Orb-weaving spider Araneus ventricosus genome elucidates the spidroin gene catalogue.</title>
        <authorList>
            <person name="Kono N."/>
            <person name="Nakamura H."/>
            <person name="Ohtoshi R."/>
            <person name="Moran D.A.P."/>
            <person name="Shinohara A."/>
            <person name="Yoshida Y."/>
            <person name="Fujiwara M."/>
            <person name="Mori M."/>
            <person name="Tomita M."/>
            <person name="Arakawa K."/>
        </authorList>
    </citation>
    <scope>NUCLEOTIDE SEQUENCE [LARGE SCALE GENOMIC DNA]</scope>
</reference>
<organism evidence="2 3">
    <name type="scientific">Araneus ventricosus</name>
    <name type="common">Orbweaver spider</name>
    <name type="synonym">Epeira ventricosa</name>
    <dbReference type="NCBI Taxonomy" id="182803"/>
    <lineage>
        <taxon>Eukaryota</taxon>
        <taxon>Metazoa</taxon>
        <taxon>Ecdysozoa</taxon>
        <taxon>Arthropoda</taxon>
        <taxon>Chelicerata</taxon>
        <taxon>Arachnida</taxon>
        <taxon>Araneae</taxon>
        <taxon>Araneomorphae</taxon>
        <taxon>Entelegynae</taxon>
        <taxon>Araneoidea</taxon>
        <taxon>Araneidae</taxon>
        <taxon>Araneus</taxon>
    </lineage>
</organism>
<name>A0A4Y2TFX3_ARAVE</name>
<proteinExistence type="predicted"/>
<dbReference type="AlphaFoldDB" id="A0A4Y2TFX3"/>
<feature type="compositionally biased region" description="Basic and acidic residues" evidence="1">
    <location>
        <begin position="87"/>
        <end position="103"/>
    </location>
</feature>
<evidence type="ECO:0000313" key="3">
    <source>
        <dbReference type="Proteomes" id="UP000499080"/>
    </source>
</evidence>
<feature type="region of interest" description="Disordered" evidence="1">
    <location>
        <begin position="1"/>
        <end position="114"/>
    </location>
</feature>
<accession>A0A4Y2TFX3</accession>
<comment type="caution">
    <text evidence="2">The sequence shown here is derived from an EMBL/GenBank/DDBJ whole genome shotgun (WGS) entry which is preliminary data.</text>
</comment>
<gene>
    <name evidence="2" type="ORF">AVEN_231227_1</name>
</gene>
<feature type="compositionally biased region" description="Polar residues" evidence="1">
    <location>
        <begin position="21"/>
        <end position="40"/>
    </location>
</feature>
<dbReference type="Proteomes" id="UP000499080">
    <property type="component" value="Unassembled WGS sequence"/>
</dbReference>
<keyword evidence="3" id="KW-1185">Reference proteome</keyword>
<dbReference type="EMBL" id="BGPR01027652">
    <property type="protein sequence ID" value="GBN98336.1"/>
    <property type="molecule type" value="Genomic_DNA"/>
</dbReference>
<evidence type="ECO:0000313" key="2">
    <source>
        <dbReference type="EMBL" id="GBN98336.1"/>
    </source>
</evidence>
<protein>
    <submittedName>
        <fullName evidence="2">Uncharacterized protein</fullName>
    </submittedName>
</protein>
<evidence type="ECO:0000256" key="1">
    <source>
        <dbReference type="SAM" id="MobiDB-lite"/>
    </source>
</evidence>
<sequence>MTTVRIDRQACAQNDPHRNSAKSCTNSPPEQGKSRTTSIGTREVRPTVRYRNKGSLAHPTVRINKGSHDKQSASEQGKSKRTNSRIGTRELHEPYQTSARRDGQTVLHRRSKVK</sequence>